<evidence type="ECO:0000256" key="2">
    <source>
        <dbReference type="SAM" id="MobiDB-lite"/>
    </source>
</evidence>
<dbReference type="PANTHER" id="PTHR12962:SF4">
    <property type="entry name" value="COLD SHOCK DOMAIN-CONTAINING PROTEIN C2"/>
    <property type="match status" value="1"/>
</dbReference>
<dbReference type="EMBL" id="JAHKSW010000013">
    <property type="protein sequence ID" value="KAG7325155.1"/>
    <property type="molecule type" value="Genomic_DNA"/>
</dbReference>
<dbReference type="InterPro" id="IPR011129">
    <property type="entry name" value="CSD"/>
</dbReference>
<dbReference type="GO" id="GO:0005737">
    <property type="term" value="C:cytoplasm"/>
    <property type="evidence" value="ECO:0007669"/>
    <property type="project" value="TreeGrafter"/>
</dbReference>
<reference evidence="4 5" key="1">
    <citation type="submission" date="2021-06" db="EMBL/GenBank/DDBJ databases">
        <title>Chromosome-level genome assembly of the red-tail catfish (Hemibagrus wyckioides).</title>
        <authorList>
            <person name="Shao F."/>
        </authorList>
    </citation>
    <scope>NUCLEOTIDE SEQUENCE [LARGE SCALE GENOMIC DNA]</scope>
    <source>
        <strain evidence="4">EC202008001</strain>
        <tissue evidence="4">Blood</tissue>
    </source>
</reference>
<dbReference type="Gene3D" id="2.40.50.140">
    <property type="entry name" value="Nucleic acid-binding proteins"/>
    <property type="match status" value="1"/>
</dbReference>
<evidence type="ECO:0000313" key="4">
    <source>
        <dbReference type="EMBL" id="KAG7325155.1"/>
    </source>
</evidence>
<dbReference type="InterPro" id="IPR052069">
    <property type="entry name" value="Ca-reg_mRNA-binding_domain"/>
</dbReference>
<accession>A0A9D3NQ98</accession>
<feature type="region of interest" description="Disordered" evidence="2">
    <location>
        <begin position="60"/>
        <end position="86"/>
    </location>
</feature>
<comment type="caution">
    <text evidence="4">The sequence shown here is derived from an EMBL/GenBank/DDBJ whole genome shotgun (WGS) entry which is preliminary data.</text>
</comment>
<keyword evidence="1" id="KW-0597">Phosphoprotein</keyword>
<dbReference type="InterPro" id="IPR002059">
    <property type="entry name" value="CSP_DNA-bd"/>
</dbReference>
<keyword evidence="5" id="KW-1185">Reference proteome</keyword>
<gene>
    <name evidence="4" type="ORF">KOW79_011471</name>
</gene>
<dbReference type="InterPro" id="IPR012340">
    <property type="entry name" value="NA-bd_OB-fold"/>
</dbReference>
<dbReference type="PANTHER" id="PTHR12962">
    <property type="entry name" value="CALCIUM-REGULATED HEAT STABLE PROTEIN CRHSP-24-RELATED"/>
    <property type="match status" value="1"/>
</dbReference>
<dbReference type="GO" id="GO:0043488">
    <property type="term" value="P:regulation of mRNA stability"/>
    <property type="evidence" value="ECO:0007669"/>
    <property type="project" value="TreeGrafter"/>
</dbReference>
<evidence type="ECO:0000259" key="3">
    <source>
        <dbReference type="PROSITE" id="PS51857"/>
    </source>
</evidence>
<dbReference type="Proteomes" id="UP000824219">
    <property type="component" value="Linkage Group LG13"/>
</dbReference>
<proteinExistence type="predicted"/>
<dbReference type="PROSITE" id="PS00352">
    <property type="entry name" value="CSD_1"/>
    <property type="match status" value="1"/>
</dbReference>
<evidence type="ECO:0000313" key="5">
    <source>
        <dbReference type="Proteomes" id="UP000824219"/>
    </source>
</evidence>
<dbReference type="OrthoDB" id="448492at2759"/>
<dbReference type="PROSITE" id="PS51857">
    <property type="entry name" value="CSD_2"/>
    <property type="match status" value="1"/>
</dbReference>
<dbReference type="SUPFAM" id="SSF50249">
    <property type="entry name" value="Nucleic acid-binding proteins"/>
    <property type="match status" value="1"/>
</dbReference>
<dbReference type="AlphaFoldDB" id="A0A9D3NQ98"/>
<organism evidence="4 5">
    <name type="scientific">Hemibagrus wyckioides</name>
    <dbReference type="NCBI Taxonomy" id="337641"/>
    <lineage>
        <taxon>Eukaryota</taxon>
        <taxon>Metazoa</taxon>
        <taxon>Chordata</taxon>
        <taxon>Craniata</taxon>
        <taxon>Vertebrata</taxon>
        <taxon>Euteleostomi</taxon>
        <taxon>Actinopterygii</taxon>
        <taxon>Neopterygii</taxon>
        <taxon>Teleostei</taxon>
        <taxon>Ostariophysi</taxon>
        <taxon>Siluriformes</taxon>
        <taxon>Bagridae</taxon>
        <taxon>Hemibagrus</taxon>
    </lineage>
</organism>
<sequence>MPRTNSCVAHGPPSEKHGSRVKNRPITPTDILKNTSPASEACSPLPISFPFLRGGSHVWERKPPQVGEPPSPLPTKRNRSYSATVRSRSGPVFKGVCKNFSRSQGHGFIRPTHGGEDIFVHISDIEGEYVPVEGDEVTYKVCPVPPKNLKFQAVEVVITNLTPGAKHETWSGQVITS</sequence>
<dbReference type="CDD" id="cd04458">
    <property type="entry name" value="CSP_CDS"/>
    <property type="match status" value="1"/>
</dbReference>
<dbReference type="InterPro" id="IPR019844">
    <property type="entry name" value="CSD_CS"/>
</dbReference>
<name>A0A9D3NQ98_9TELE</name>
<dbReference type="SMART" id="SM00357">
    <property type="entry name" value="CSP"/>
    <property type="match status" value="1"/>
</dbReference>
<dbReference type="Pfam" id="PF00313">
    <property type="entry name" value="CSD"/>
    <property type="match status" value="1"/>
</dbReference>
<dbReference type="GO" id="GO:0003730">
    <property type="term" value="F:mRNA 3'-UTR binding"/>
    <property type="evidence" value="ECO:0007669"/>
    <property type="project" value="TreeGrafter"/>
</dbReference>
<evidence type="ECO:0000256" key="1">
    <source>
        <dbReference type="ARBA" id="ARBA00022553"/>
    </source>
</evidence>
<feature type="region of interest" description="Disordered" evidence="2">
    <location>
        <begin position="1"/>
        <end position="43"/>
    </location>
</feature>
<feature type="domain" description="CSD" evidence="3">
    <location>
        <begin position="92"/>
        <end position="158"/>
    </location>
</feature>
<protein>
    <recommendedName>
        <fullName evidence="3">CSD domain-containing protein</fullName>
    </recommendedName>
</protein>
<dbReference type="FunFam" id="2.40.50.140:FF:000086">
    <property type="entry name" value="Cold shock domain-containing protein C2"/>
    <property type="match status" value="1"/>
</dbReference>